<accession>A0A9P5N5N3</accession>
<sequence>MPPINTRKQKLKGTHCFEMTISRFWDNEAVCSITLDCNSLTTCSDAAAGHFYAIPYDRISLLGWTQTHPAPPNTCVVVPWSAWGPSAARVVAPCIDDSDIMYMCPSQSRFSGCGMRIISALSVRSDGTTTVTVTDYHPARVFRGRKQEVQLEKAPVTHVPQTVAKMRYLQKDIQLPKEFRLNTSVFTTTFQRVVRSSSPKATQFNTRIGTRFESVVGHWKRNHEWYVPPPPIGSPAPGRPPSRRLNVSSGDTFGHSGWSHSTLIMPVNHDCRHWGPGD</sequence>
<organism evidence="2 3">
    <name type="scientific">Russula ochroleuca</name>
    <dbReference type="NCBI Taxonomy" id="152965"/>
    <lineage>
        <taxon>Eukaryota</taxon>
        <taxon>Fungi</taxon>
        <taxon>Dikarya</taxon>
        <taxon>Basidiomycota</taxon>
        <taxon>Agaricomycotina</taxon>
        <taxon>Agaricomycetes</taxon>
        <taxon>Russulales</taxon>
        <taxon>Russulaceae</taxon>
        <taxon>Russula</taxon>
    </lineage>
</organism>
<gene>
    <name evidence="2" type="ORF">DFH94DRAFT_678002</name>
</gene>
<dbReference type="AlphaFoldDB" id="A0A9P5N5N3"/>
<reference evidence="2" key="2">
    <citation type="journal article" date="2020" name="Nat. Commun.">
        <title>Large-scale genome sequencing of mycorrhizal fungi provides insights into the early evolution of symbiotic traits.</title>
        <authorList>
            <person name="Miyauchi S."/>
            <person name="Kiss E."/>
            <person name="Kuo A."/>
            <person name="Drula E."/>
            <person name="Kohler A."/>
            <person name="Sanchez-Garcia M."/>
            <person name="Morin E."/>
            <person name="Andreopoulos B."/>
            <person name="Barry K.W."/>
            <person name="Bonito G."/>
            <person name="Buee M."/>
            <person name="Carver A."/>
            <person name="Chen C."/>
            <person name="Cichocki N."/>
            <person name="Clum A."/>
            <person name="Culley D."/>
            <person name="Crous P.W."/>
            <person name="Fauchery L."/>
            <person name="Girlanda M."/>
            <person name="Hayes R.D."/>
            <person name="Keri Z."/>
            <person name="LaButti K."/>
            <person name="Lipzen A."/>
            <person name="Lombard V."/>
            <person name="Magnuson J."/>
            <person name="Maillard F."/>
            <person name="Murat C."/>
            <person name="Nolan M."/>
            <person name="Ohm R.A."/>
            <person name="Pangilinan J."/>
            <person name="Pereira M.F."/>
            <person name="Perotto S."/>
            <person name="Peter M."/>
            <person name="Pfister S."/>
            <person name="Riley R."/>
            <person name="Sitrit Y."/>
            <person name="Stielow J.B."/>
            <person name="Szollosi G."/>
            <person name="Zifcakova L."/>
            <person name="Stursova M."/>
            <person name="Spatafora J.W."/>
            <person name="Tedersoo L."/>
            <person name="Vaario L.M."/>
            <person name="Yamada A."/>
            <person name="Yan M."/>
            <person name="Wang P."/>
            <person name="Xu J."/>
            <person name="Bruns T."/>
            <person name="Baldrian P."/>
            <person name="Vilgalys R."/>
            <person name="Dunand C."/>
            <person name="Henrissat B."/>
            <person name="Grigoriev I.V."/>
            <person name="Hibbett D."/>
            <person name="Nagy L.G."/>
            <person name="Martin F.M."/>
        </authorList>
    </citation>
    <scope>NUCLEOTIDE SEQUENCE</scope>
    <source>
        <strain evidence="2">Prilba</strain>
    </source>
</reference>
<evidence type="ECO:0000313" key="2">
    <source>
        <dbReference type="EMBL" id="KAF8486926.1"/>
    </source>
</evidence>
<dbReference type="OrthoDB" id="2745718at2759"/>
<feature type="region of interest" description="Disordered" evidence="1">
    <location>
        <begin position="227"/>
        <end position="247"/>
    </location>
</feature>
<keyword evidence="3" id="KW-1185">Reference proteome</keyword>
<dbReference type="EMBL" id="WHVB01000001">
    <property type="protein sequence ID" value="KAF8486926.1"/>
    <property type="molecule type" value="Genomic_DNA"/>
</dbReference>
<evidence type="ECO:0000313" key="3">
    <source>
        <dbReference type="Proteomes" id="UP000759537"/>
    </source>
</evidence>
<evidence type="ECO:0000256" key="1">
    <source>
        <dbReference type="SAM" id="MobiDB-lite"/>
    </source>
</evidence>
<name>A0A9P5N5N3_9AGAM</name>
<protein>
    <submittedName>
        <fullName evidence="2">Uncharacterized protein</fullName>
    </submittedName>
</protein>
<feature type="compositionally biased region" description="Pro residues" evidence="1">
    <location>
        <begin position="227"/>
        <end position="240"/>
    </location>
</feature>
<reference evidence="2" key="1">
    <citation type="submission" date="2019-10" db="EMBL/GenBank/DDBJ databases">
        <authorList>
            <consortium name="DOE Joint Genome Institute"/>
            <person name="Kuo A."/>
            <person name="Miyauchi S."/>
            <person name="Kiss E."/>
            <person name="Drula E."/>
            <person name="Kohler A."/>
            <person name="Sanchez-Garcia M."/>
            <person name="Andreopoulos B."/>
            <person name="Barry K.W."/>
            <person name="Bonito G."/>
            <person name="Buee M."/>
            <person name="Carver A."/>
            <person name="Chen C."/>
            <person name="Cichocki N."/>
            <person name="Clum A."/>
            <person name="Culley D."/>
            <person name="Crous P.W."/>
            <person name="Fauchery L."/>
            <person name="Girlanda M."/>
            <person name="Hayes R."/>
            <person name="Keri Z."/>
            <person name="LaButti K."/>
            <person name="Lipzen A."/>
            <person name="Lombard V."/>
            <person name="Magnuson J."/>
            <person name="Maillard F."/>
            <person name="Morin E."/>
            <person name="Murat C."/>
            <person name="Nolan M."/>
            <person name="Ohm R."/>
            <person name="Pangilinan J."/>
            <person name="Pereira M."/>
            <person name="Perotto S."/>
            <person name="Peter M."/>
            <person name="Riley R."/>
            <person name="Sitrit Y."/>
            <person name="Stielow B."/>
            <person name="Szollosi G."/>
            <person name="Zifcakova L."/>
            <person name="Stursova M."/>
            <person name="Spatafora J.W."/>
            <person name="Tedersoo L."/>
            <person name="Vaario L.-M."/>
            <person name="Yamada A."/>
            <person name="Yan M."/>
            <person name="Wang P."/>
            <person name="Xu J."/>
            <person name="Bruns T."/>
            <person name="Baldrian P."/>
            <person name="Vilgalys R."/>
            <person name="Henrissat B."/>
            <person name="Grigoriev I.V."/>
            <person name="Hibbett D."/>
            <person name="Nagy L.G."/>
            <person name="Martin F.M."/>
        </authorList>
    </citation>
    <scope>NUCLEOTIDE SEQUENCE</scope>
    <source>
        <strain evidence="2">Prilba</strain>
    </source>
</reference>
<dbReference type="Proteomes" id="UP000759537">
    <property type="component" value="Unassembled WGS sequence"/>
</dbReference>
<comment type="caution">
    <text evidence="2">The sequence shown here is derived from an EMBL/GenBank/DDBJ whole genome shotgun (WGS) entry which is preliminary data.</text>
</comment>
<proteinExistence type="predicted"/>